<dbReference type="SUPFAM" id="SSF48452">
    <property type="entry name" value="TPR-like"/>
    <property type="match status" value="3"/>
</dbReference>
<keyword evidence="2" id="KW-0805">Transcription regulation</keyword>
<evidence type="ECO:0000313" key="10">
    <source>
        <dbReference type="Proteomes" id="UP001501442"/>
    </source>
</evidence>
<reference evidence="10" key="1">
    <citation type="journal article" date="2019" name="Int. J. Syst. Evol. Microbiol.">
        <title>The Global Catalogue of Microorganisms (GCM) 10K type strain sequencing project: providing services to taxonomists for standard genome sequencing and annotation.</title>
        <authorList>
            <consortium name="The Broad Institute Genomics Platform"/>
            <consortium name="The Broad Institute Genome Sequencing Center for Infectious Disease"/>
            <person name="Wu L."/>
            <person name="Ma J."/>
        </authorList>
    </citation>
    <scope>NUCLEOTIDE SEQUENCE [LARGE SCALE GENOMIC DNA]</scope>
    <source>
        <strain evidence="10">JCM 17939</strain>
    </source>
</reference>
<dbReference type="InterPro" id="IPR016032">
    <property type="entry name" value="Sig_transdc_resp-reg_C-effctor"/>
</dbReference>
<protein>
    <recommendedName>
        <fullName evidence="8">OmpR/PhoB-type domain-containing protein</fullName>
    </recommendedName>
</protein>
<proteinExistence type="inferred from homology"/>
<keyword evidence="10" id="KW-1185">Reference proteome</keyword>
<dbReference type="Gene3D" id="1.10.10.10">
    <property type="entry name" value="Winged helix-like DNA-binding domain superfamily/Winged helix DNA-binding domain"/>
    <property type="match status" value="1"/>
</dbReference>
<evidence type="ECO:0000313" key="9">
    <source>
        <dbReference type="EMBL" id="GAA4625712.1"/>
    </source>
</evidence>
<dbReference type="Gene3D" id="1.25.40.10">
    <property type="entry name" value="Tetratricopeptide repeat domain"/>
    <property type="match status" value="2"/>
</dbReference>
<organism evidence="9 10">
    <name type="scientific">Actinoallomurus vinaceus</name>
    <dbReference type="NCBI Taxonomy" id="1080074"/>
    <lineage>
        <taxon>Bacteria</taxon>
        <taxon>Bacillati</taxon>
        <taxon>Actinomycetota</taxon>
        <taxon>Actinomycetes</taxon>
        <taxon>Streptosporangiales</taxon>
        <taxon>Thermomonosporaceae</taxon>
        <taxon>Actinoallomurus</taxon>
    </lineage>
</organism>
<dbReference type="InterPro" id="IPR001867">
    <property type="entry name" value="OmpR/PhoB-type_DNA-bd"/>
</dbReference>
<evidence type="ECO:0000256" key="1">
    <source>
        <dbReference type="ARBA" id="ARBA00005820"/>
    </source>
</evidence>
<dbReference type="InterPro" id="IPR011990">
    <property type="entry name" value="TPR-like_helical_dom_sf"/>
</dbReference>
<dbReference type="Proteomes" id="UP001501442">
    <property type="component" value="Unassembled WGS sequence"/>
</dbReference>
<dbReference type="Gene3D" id="3.40.50.300">
    <property type="entry name" value="P-loop containing nucleotide triphosphate hydrolases"/>
    <property type="match status" value="1"/>
</dbReference>
<dbReference type="EMBL" id="BAABHK010000004">
    <property type="protein sequence ID" value="GAA4625712.1"/>
    <property type="molecule type" value="Genomic_DNA"/>
</dbReference>
<dbReference type="PANTHER" id="PTHR35807:SF1">
    <property type="entry name" value="TRANSCRIPTIONAL REGULATOR REDD"/>
    <property type="match status" value="1"/>
</dbReference>
<dbReference type="PRINTS" id="PR00364">
    <property type="entry name" value="DISEASERSIST"/>
</dbReference>
<dbReference type="Pfam" id="PF00931">
    <property type="entry name" value="NB-ARC"/>
    <property type="match status" value="1"/>
</dbReference>
<evidence type="ECO:0000256" key="6">
    <source>
        <dbReference type="PROSITE-ProRule" id="PRU01091"/>
    </source>
</evidence>
<dbReference type="PROSITE" id="PS51755">
    <property type="entry name" value="OMPR_PHOB"/>
    <property type="match status" value="1"/>
</dbReference>
<keyword evidence="3 6" id="KW-0238">DNA-binding</keyword>
<dbReference type="SMART" id="SM01043">
    <property type="entry name" value="BTAD"/>
    <property type="match status" value="1"/>
</dbReference>
<dbReference type="InterPro" id="IPR027417">
    <property type="entry name" value="P-loop_NTPase"/>
</dbReference>
<gene>
    <name evidence="9" type="ORF">GCM10023196_030950</name>
</gene>
<dbReference type="InterPro" id="IPR005158">
    <property type="entry name" value="BTAD"/>
</dbReference>
<evidence type="ECO:0000256" key="3">
    <source>
        <dbReference type="ARBA" id="ARBA00023125"/>
    </source>
</evidence>
<dbReference type="Pfam" id="PF00486">
    <property type="entry name" value="Trans_reg_C"/>
    <property type="match status" value="1"/>
</dbReference>
<dbReference type="SMART" id="SM00862">
    <property type="entry name" value="Trans_reg_C"/>
    <property type="match status" value="1"/>
</dbReference>
<name>A0ABP8UA88_9ACTN</name>
<dbReference type="SMART" id="SM00028">
    <property type="entry name" value="TPR"/>
    <property type="match status" value="5"/>
</dbReference>
<keyword evidence="4" id="KW-0804">Transcription</keyword>
<keyword evidence="5" id="KW-0802">TPR repeat</keyword>
<feature type="DNA-binding region" description="OmpR/PhoB-type" evidence="6">
    <location>
        <begin position="1"/>
        <end position="92"/>
    </location>
</feature>
<evidence type="ECO:0000256" key="7">
    <source>
        <dbReference type="SAM" id="MobiDB-lite"/>
    </source>
</evidence>
<evidence type="ECO:0000256" key="2">
    <source>
        <dbReference type="ARBA" id="ARBA00023015"/>
    </source>
</evidence>
<dbReference type="InterPro" id="IPR051677">
    <property type="entry name" value="AfsR-DnrI-RedD_regulator"/>
</dbReference>
<dbReference type="Pfam" id="PF13424">
    <property type="entry name" value="TPR_12"/>
    <property type="match status" value="1"/>
</dbReference>
<evidence type="ECO:0000256" key="5">
    <source>
        <dbReference type="PROSITE-ProRule" id="PRU00339"/>
    </source>
</evidence>
<evidence type="ECO:0000256" key="4">
    <source>
        <dbReference type="ARBA" id="ARBA00023163"/>
    </source>
</evidence>
<feature type="region of interest" description="Disordered" evidence="7">
    <location>
        <begin position="616"/>
        <end position="688"/>
    </location>
</feature>
<dbReference type="Pfam" id="PF13374">
    <property type="entry name" value="TPR_10"/>
    <property type="match status" value="1"/>
</dbReference>
<comment type="caution">
    <text evidence="9">The sequence shown here is derived from an EMBL/GenBank/DDBJ whole genome shotgun (WGS) entry which is preliminary data.</text>
</comment>
<dbReference type="Pfam" id="PF03704">
    <property type="entry name" value="BTAD"/>
    <property type="match status" value="1"/>
</dbReference>
<dbReference type="CDD" id="cd15831">
    <property type="entry name" value="BTAD"/>
    <property type="match status" value="1"/>
</dbReference>
<feature type="compositionally biased region" description="Low complexity" evidence="7">
    <location>
        <begin position="633"/>
        <end position="688"/>
    </location>
</feature>
<dbReference type="InterPro" id="IPR036388">
    <property type="entry name" value="WH-like_DNA-bd_sf"/>
</dbReference>
<evidence type="ECO:0000259" key="8">
    <source>
        <dbReference type="PROSITE" id="PS51755"/>
    </source>
</evidence>
<sequence length="1109" mass="118100">MEIRILGPFELVDGERRIRIDAPKQRALLIALVLRANRVVPTEELAERIWGDDPPSSARLTLQGYVLRVRRALAGVPDVAIVTEPTGYLLRVDPERIDAHRFTRLVEDADRAAAGGDTDAEADLLHEALGLWRGEPLADVGSDVLWREETGRLAEMRARAVERRIDADLRAGRHLELIGELTALVAAHPFREGFRAQLMLALYRAGRRAESLEAYRDARAVLARELGVEPGPRLRRLEHSVLTADPTLDPAPRAEHSPFALPPDVPHFVGREAELARLLAPPRTDAGPLVRAVAGMAGVGKTTLVVHAAHRLAERYPDGRIHVDLGGTTGHPMDPAAALDRFLRLLGVWGGRIRGGVDDRAALLRDRLAGRRVLLVLDNAVDEAQVRPLIPGTPGCAAFITSRSPLIGLEYADLIDLDVLAPDDAIDLLAGVIGRRRILAEEDRARTLVAQCGHLPLAVRIAAARLAGRPEWTLDRLAGQLADEHRRLDRLSAGDLEVRSSIALSQDALPPAHRRPFHLIGLLDLPDVTPWMVAALLDRPVADAEDVIDALVDARLLEPGRADPPDGPRYRCHDLVRLFAREQALGSEAPDARDAAVLRVLRALLELAERADDALQSRRLRLPDPRPHPNRPTPAQATPADATPLGASAADATAASATPADASAADAATDDATPAGTTAAGTTAVSATPADATPAVASSADAADVDAAPADRSAVEAKAADAMPTGATAGSAAASDAAAADVTAGDIAAAGATAVGVAGAPLAWFEANRQVLAMAVHRAASVGAAELSWRLAASLLSFHDLRGHWDDWRRTHEVALTAALARDDRWGQTAMRYGLGLLATAQDRYKDAAGHLTAAVAGSRELGAPVRAARALNALGDVHHICDRLDDAFACFQEALRIAERHDDPTGRANSLLNLGLVHRDRGDPGASLAHLDRALETFRSAGDEYGEAHVLRFLAATHYHSRTDLAAAHRHATRAIGLFRRFGDGLAEIRSLRLRAMVLTAEGRPRAGIDLLDRCLTAFREQGDLFGEASTLWALGGAAHDSGDTVRAVGCLEEALSLFRRLDVPLWEARTRSRLAAARGEGAAPVDGTLPVIITGGAPPQPSSPGSG</sequence>
<dbReference type="SUPFAM" id="SSF46894">
    <property type="entry name" value="C-terminal effector domain of the bipartite response regulators"/>
    <property type="match status" value="1"/>
</dbReference>
<feature type="domain" description="OmpR/PhoB-type" evidence="8">
    <location>
        <begin position="1"/>
        <end position="92"/>
    </location>
</feature>
<dbReference type="InterPro" id="IPR002182">
    <property type="entry name" value="NB-ARC"/>
</dbReference>
<accession>A0ABP8UA88</accession>
<comment type="similarity">
    <text evidence="1">Belongs to the AfsR/DnrI/RedD regulatory family.</text>
</comment>
<feature type="repeat" description="TPR" evidence="5">
    <location>
        <begin position="869"/>
        <end position="902"/>
    </location>
</feature>
<dbReference type="PROSITE" id="PS50005">
    <property type="entry name" value="TPR"/>
    <property type="match status" value="1"/>
</dbReference>
<feature type="compositionally biased region" description="Basic and acidic residues" evidence="7">
    <location>
        <begin position="616"/>
        <end position="627"/>
    </location>
</feature>
<dbReference type="InterPro" id="IPR019734">
    <property type="entry name" value="TPR_rpt"/>
</dbReference>
<dbReference type="RefSeq" id="WP_345431491.1">
    <property type="nucleotide sequence ID" value="NZ_BAABHK010000004.1"/>
</dbReference>
<dbReference type="PANTHER" id="PTHR35807">
    <property type="entry name" value="TRANSCRIPTIONAL REGULATOR REDD-RELATED"/>
    <property type="match status" value="1"/>
</dbReference>
<dbReference type="SUPFAM" id="SSF52540">
    <property type="entry name" value="P-loop containing nucleoside triphosphate hydrolases"/>
    <property type="match status" value="1"/>
</dbReference>